<dbReference type="PANTHER" id="PTHR33392">
    <property type="entry name" value="POLYISOPRENYL-TEICHOIC ACID--PEPTIDOGLYCAN TEICHOIC ACID TRANSFERASE TAGU"/>
    <property type="match status" value="1"/>
</dbReference>
<evidence type="ECO:0000256" key="3">
    <source>
        <dbReference type="ARBA" id="ARBA00022968"/>
    </source>
</evidence>
<evidence type="ECO:0000256" key="1">
    <source>
        <dbReference type="ARBA" id="ARBA00006068"/>
    </source>
</evidence>
<organism evidence="6 7">
    <name type="scientific">Radiobacillus deserti</name>
    <dbReference type="NCBI Taxonomy" id="2594883"/>
    <lineage>
        <taxon>Bacteria</taxon>
        <taxon>Bacillati</taxon>
        <taxon>Bacillota</taxon>
        <taxon>Bacilli</taxon>
        <taxon>Bacillales</taxon>
        <taxon>Bacillaceae</taxon>
        <taxon>Radiobacillus</taxon>
    </lineage>
</organism>
<evidence type="ECO:0000313" key="6">
    <source>
        <dbReference type="EMBL" id="QDP41380.1"/>
    </source>
</evidence>
<proteinExistence type="inferred from homology"/>
<keyword evidence="4" id="KW-0472">Membrane</keyword>
<dbReference type="KEGG" id="aqt:FN924_15040"/>
<dbReference type="Pfam" id="PF03816">
    <property type="entry name" value="LytR_cpsA_psr"/>
    <property type="match status" value="1"/>
</dbReference>
<evidence type="ECO:0000256" key="2">
    <source>
        <dbReference type="ARBA" id="ARBA00022692"/>
    </source>
</evidence>
<feature type="domain" description="Cell envelope-related transcriptional attenuator" evidence="5">
    <location>
        <begin position="86"/>
        <end position="233"/>
    </location>
</feature>
<evidence type="ECO:0000313" key="7">
    <source>
        <dbReference type="Proteomes" id="UP000315215"/>
    </source>
</evidence>
<dbReference type="InterPro" id="IPR004474">
    <property type="entry name" value="LytR_CpsA_psr"/>
</dbReference>
<keyword evidence="2" id="KW-0812">Transmembrane</keyword>
<keyword evidence="3" id="KW-0735">Signal-anchor</keyword>
<dbReference type="AlphaFoldDB" id="A0A516KJ11"/>
<reference evidence="6 7" key="1">
    <citation type="submission" date="2019-07" db="EMBL/GenBank/DDBJ databases">
        <authorList>
            <person name="Li J."/>
        </authorList>
    </citation>
    <scope>NUCLEOTIDE SEQUENCE [LARGE SCALE GENOMIC DNA]</scope>
    <source>
        <strain evidence="6 7">TKL69</strain>
    </source>
</reference>
<accession>A0A516KJ11</accession>
<dbReference type="GO" id="GO:0071555">
    <property type="term" value="P:cell wall organization"/>
    <property type="evidence" value="ECO:0007669"/>
    <property type="project" value="UniProtKB-KW"/>
</dbReference>
<dbReference type="Proteomes" id="UP000315215">
    <property type="component" value="Chromosome"/>
</dbReference>
<dbReference type="Gene3D" id="3.40.630.190">
    <property type="entry name" value="LCP protein"/>
    <property type="match status" value="1"/>
</dbReference>
<protein>
    <submittedName>
        <fullName evidence="6">Transcriptional regulator LytR</fullName>
    </submittedName>
</protein>
<sequence length="313" mass="35489">MVTESLKGKKSKRWMKIICSIIAVFLLATGGYVYSIYHEVKQTVTKEIHQQVGNIDTEATKEKMKEQEKLNILLLGVDERESDSGRSDALMVMSLDPSTDSMQLISIPRDTRAEIVGRGTEEKINHAYSYGGVEMAINTVENFLDTDLDYYVRINMEGLTDMVDAVGGITVTNEIDWFDEGYYQKGYHFEKGDIQLDGAKALGYVRMRHFDPNGDFGRTKRQRQVIQGIIEQGASITSFSKIDNILDVLGKNVVTNMDFEDMQDLFANYRDTRHHFTSYMVQGEGTSINGTYYLVVSDDEIEKVHSMLEKSTS</sequence>
<dbReference type="InterPro" id="IPR050922">
    <property type="entry name" value="LytR/CpsA/Psr_CW_biosynth"/>
</dbReference>
<evidence type="ECO:0000256" key="4">
    <source>
        <dbReference type="ARBA" id="ARBA00022989"/>
    </source>
</evidence>
<keyword evidence="4" id="KW-1133">Transmembrane helix</keyword>
<dbReference type="OrthoDB" id="27330at2"/>
<dbReference type="RefSeq" id="WP_143895867.1">
    <property type="nucleotide sequence ID" value="NZ_CP041666.1"/>
</dbReference>
<keyword evidence="7" id="KW-1185">Reference proteome</keyword>
<dbReference type="EMBL" id="CP041666">
    <property type="protein sequence ID" value="QDP41380.1"/>
    <property type="molecule type" value="Genomic_DNA"/>
</dbReference>
<comment type="similarity">
    <text evidence="1">Belongs to the LytR/CpsA/Psr (LCP) family.</text>
</comment>
<name>A0A516KJ11_9BACI</name>
<dbReference type="NCBIfam" id="TIGR00350">
    <property type="entry name" value="lytR_cpsA_psr"/>
    <property type="match status" value="1"/>
</dbReference>
<dbReference type="PANTHER" id="PTHR33392:SF6">
    <property type="entry name" value="POLYISOPRENYL-TEICHOIC ACID--PEPTIDOGLYCAN TEICHOIC ACID TRANSFERASE TAGU"/>
    <property type="match status" value="1"/>
</dbReference>
<evidence type="ECO:0000259" key="5">
    <source>
        <dbReference type="Pfam" id="PF03816"/>
    </source>
</evidence>
<gene>
    <name evidence="6" type="ORF">FN924_15040</name>
</gene>